<feature type="non-terminal residue" evidence="1">
    <location>
        <position position="237"/>
    </location>
</feature>
<keyword evidence="2" id="KW-1185">Reference proteome</keyword>
<reference evidence="1" key="1">
    <citation type="journal article" date="2021" name="Nat. Commun.">
        <title>Genetic determinants of endophytism in the Arabidopsis root mycobiome.</title>
        <authorList>
            <person name="Mesny F."/>
            <person name="Miyauchi S."/>
            <person name="Thiergart T."/>
            <person name="Pickel B."/>
            <person name="Atanasova L."/>
            <person name="Karlsson M."/>
            <person name="Huettel B."/>
            <person name="Barry K.W."/>
            <person name="Haridas S."/>
            <person name="Chen C."/>
            <person name="Bauer D."/>
            <person name="Andreopoulos W."/>
            <person name="Pangilinan J."/>
            <person name="LaButti K."/>
            <person name="Riley R."/>
            <person name="Lipzen A."/>
            <person name="Clum A."/>
            <person name="Drula E."/>
            <person name="Henrissat B."/>
            <person name="Kohler A."/>
            <person name="Grigoriev I.V."/>
            <person name="Martin F.M."/>
            <person name="Hacquard S."/>
        </authorList>
    </citation>
    <scope>NUCLEOTIDE SEQUENCE</scope>
    <source>
        <strain evidence="1">MPI-SDFR-AT-0120</strain>
    </source>
</reference>
<proteinExistence type="predicted"/>
<feature type="non-terminal residue" evidence="1">
    <location>
        <position position="1"/>
    </location>
</feature>
<dbReference type="OrthoDB" id="3694226at2759"/>
<comment type="caution">
    <text evidence="1">The sequence shown here is derived from an EMBL/GenBank/DDBJ whole genome shotgun (WGS) entry which is preliminary data.</text>
</comment>
<evidence type="ECO:0000313" key="2">
    <source>
        <dbReference type="Proteomes" id="UP000813461"/>
    </source>
</evidence>
<organism evidence="1 2">
    <name type="scientific">Paraphoma chrysanthemicola</name>
    <dbReference type="NCBI Taxonomy" id="798071"/>
    <lineage>
        <taxon>Eukaryota</taxon>
        <taxon>Fungi</taxon>
        <taxon>Dikarya</taxon>
        <taxon>Ascomycota</taxon>
        <taxon>Pezizomycotina</taxon>
        <taxon>Dothideomycetes</taxon>
        <taxon>Pleosporomycetidae</taxon>
        <taxon>Pleosporales</taxon>
        <taxon>Pleosporineae</taxon>
        <taxon>Phaeosphaeriaceae</taxon>
        <taxon>Paraphoma</taxon>
    </lineage>
</organism>
<sequence>PFPFLELPPELRDCIYGSVLLNYRKNQNSTDRLSNKHECGSLVPGAKESFQQLKAEHGMYTSRCWHEQDHGPHNTGDYLEMFKNKNAPAVYINARGNLCDDLLMLALTCRLVLSRMWRIIYPSKPEPPTRYRATIRNLNFFPLFRFFQTLNRSPIVIHDLQPATIDIRFDIKNHAKDELLHRNTFQHVKRLIELHWLRGFPLWDCITGLSTQTDAPQNPFTEYMYRVRQIVKLFYVD</sequence>
<name>A0A8K0R1H3_9PLEO</name>
<dbReference type="EMBL" id="JAGMVJ010000016">
    <property type="protein sequence ID" value="KAH7079519.1"/>
    <property type="molecule type" value="Genomic_DNA"/>
</dbReference>
<accession>A0A8K0R1H3</accession>
<evidence type="ECO:0000313" key="1">
    <source>
        <dbReference type="EMBL" id="KAH7079519.1"/>
    </source>
</evidence>
<gene>
    <name evidence="1" type="ORF">FB567DRAFT_419860</name>
</gene>
<protein>
    <submittedName>
        <fullName evidence="1">Uncharacterized protein</fullName>
    </submittedName>
</protein>
<dbReference type="Proteomes" id="UP000813461">
    <property type="component" value="Unassembled WGS sequence"/>
</dbReference>
<dbReference type="AlphaFoldDB" id="A0A8K0R1H3"/>